<protein>
    <recommendedName>
        <fullName evidence="1">Glycoside hydrolase family 19 catalytic domain-containing protein</fullName>
    </recommendedName>
</protein>
<keyword evidence="3" id="KW-1185">Reference proteome</keyword>
<proteinExistence type="predicted"/>
<dbReference type="GO" id="GO:0004568">
    <property type="term" value="F:chitinase activity"/>
    <property type="evidence" value="ECO:0007669"/>
    <property type="project" value="InterPro"/>
</dbReference>
<reference evidence="2 3" key="1">
    <citation type="submission" date="2020-08" db="EMBL/GenBank/DDBJ databases">
        <title>Genomic Encyclopedia of Type Strains, Phase IV (KMG-IV): sequencing the most valuable type-strain genomes for metagenomic binning, comparative biology and taxonomic classification.</title>
        <authorList>
            <person name="Goeker M."/>
        </authorList>
    </citation>
    <scope>NUCLEOTIDE SEQUENCE [LARGE SCALE GENOMIC DNA]</scope>
    <source>
        <strain evidence="2 3">DSM 25966</strain>
    </source>
</reference>
<dbReference type="Gene3D" id="1.10.530.10">
    <property type="match status" value="1"/>
</dbReference>
<dbReference type="EMBL" id="JACIDS010000005">
    <property type="protein sequence ID" value="MBB3932961.1"/>
    <property type="molecule type" value="Genomic_DNA"/>
</dbReference>
<evidence type="ECO:0000259" key="1">
    <source>
        <dbReference type="Pfam" id="PF00182"/>
    </source>
</evidence>
<dbReference type="Pfam" id="PF00182">
    <property type="entry name" value="Glyco_hydro_19"/>
    <property type="match status" value="1"/>
</dbReference>
<dbReference type="InterPro" id="IPR023346">
    <property type="entry name" value="Lysozyme-like_dom_sf"/>
</dbReference>
<evidence type="ECO:0000313" key="3">
    <source>
        <dbReference type="Proteomes" id="UP000553963"/>
    </source>
</evidence>
<dbReference type="Proteomes" id="UP000553963">
    <property type="component" value="Unassembled WGS sequence"/>
</dbReference>
<name>A0A840AVZ4_9HYPH</name>
<dbReference type="GO" id="GO:0016998">
    <property type="term" value="P:cell wall macromolecule catabolic process"/>
    <property type="evidence" value="ECO:0007669"/>
    <property type="project" value="InterPro"/>
</dbReference>
<dbReference type="AlphaFoldDB" id="A0A840AVZ4"/>
<dbReference type="RefSeq" id="WP_183400612.1">
    <property type="nucleotide sequence ID" value="NZ_JACIDS010000005.1"/>
</dbReference>
<sequence>MINRDFFFKQVRLTHFGGSLSAKQVNGLTGLLDEWEKHHAARDDRWLAYALATAHHETDRTMQPIHEYGTRERFMRLYDISGVDPKRAKSMGNTKVGDGALYCGRGFVQLTWKNNYIRAGNEIGYPELVNNPDDAMKPEYARPILFQGMIGGWFTTRKLPDYFNPNKADWVGARAIINGKDKANLIAGYGEAYYAAISYTT</sequence>
<comment type="caution">
    <text evidence="2">The sequence shown here is derived from an EMBL/GenBank/DDBJ whole genome shotgun (WGS) entry which is preliminary data.</text>
</comment>
<feature type="domain" description="Glycoside hydrolase family 19 catalytic" evidence="1">
    <location>
        <begin position="48"/>
        <end position="157"/>
    </location>
</feature>
<evidence type="ECO:0000313" key="2">
    <source>
        <dbReference type="EMBL" id="MBB3932961.1"/>
    </source>
</evidence>
<dbReference type="InterPro" id="IPR000726">
    <property type="entry name" value="Glyco_hydro_19_cat"/>
</dbReference>
<gene>
    <name evidence="2" type="ORF">GGR25_004025</name>
</gene>
<dbReference type="SUPFAM" id="SSF53955">
    <property type="entry name" value="Lysozyme-like"/>
    <property type="match status" value="1"/>
</dbReference>
<accession>A0A840AVZ4</accession>
<organism evidence="2 3">
    <name type="scientific">Kaistia hirudinis</name>
    <dbReference type="NCBI Taxonomy" id="1293440"/>
    <lineage>
        <taxon>Bacteria</taxon>
        <taxon>Pseudomonadati</taxon>
        <taxon>Pseudomonadota</taxon>
        <taxon>Alphaproteobacteria</taxon>
        <taxon>Hyphomicrobiales</taxon>
        <taxon>Kaistiaceae</taxon>
        <taxon>Kaistia</taxon>
    </lineage>
</organism>
<dbReference type="GO" id="GO:0006032">
    <property type="term" value="P:chitin catabolic process"/>
    <property type="evidence" value="ECO:0007669"/>
    <property type="project" value="InterPro"/>
</dbReference>